<dbReference type="GO" id="GO:0008410">
    <property type="term" value="F:CoA-transferase activity"/>
    <property type="evidence" value="ECO:0007669"/>
    <property type="project" value="TreeGrafter"/>
</dbReference>
<sequence>MNTILSKSFNSIVNTLKQCNSAKRYYSVSSGPLSGFKILDMSRVLAGPWCSQILGDLGAQVIKVEHVHKGDDTREWGPPFYIDPNGIQGSAYFSCANRNKYSIALDISKKEGQEILYKLAKESDVLLENFKVGGLKKYALDYDSLKKVNERLVYCSITGFGQTGPMKDLPGYDFAIQAMGGLMSITGDKENPFKAGVALVDIMTGLYANIAIQAALHHRERSGKGQHIDISLLDVQASVLANISANYLLTGKVPQRLGNSHPSISPYDSLKTSDGYIIVAVGNNTQFESLCRVLNIPESVFNVDIYKTNAKRVENRSSLLEILNEKTKLYSTSELESVFAKVNVPCSPINTLDKVYSLPQIKERSMVWDLPLYSNNNENNIVNSNSSKTIDTLKVVGNPIHFSETKLHDLESIKSNLPPPNLGQHTNSILQSLGYSQNDIELLQSKNIIN</sequence>
<comment type="caution">
    <text evidence="3">The sequence shown here is derived from an EMBL/GenBank/DDBJ whole genome shotgun (WGS) entry which is preliminary data.</text>
</comment>
<dbReference type="AlphaFoldDB" id="A0A151ZS74"/>
<dbReference type="InParanoid" id="A0A151ZS74"/>
<dbReference type="OrthoDB" id="5863171at2759"/>
<dbReference type="Gene3D" id="3.30.1540.10">
    <property type="entry name" value="formyl-coa transferase, domain 3"/>
    <property type="match status" value="1"/>
</dbReference>
<evidence type="ECO:0000256" key="1">
    <source>
        <dbReference type="ARBA" id="ARBA00008383"/>
    </source>
</evidence>
<evidence type="ECO:0000313" key="4">
    <source>
        <dbReference type="Proteomes" id="UP000076078"/>
    </source>
</evidence>
<dbReference type="Proteomes" id="UP000076078">
    <property type="component" value="Unassembled WGS sequence"/>
</dbReference>
<dbReference type="InterPro" id="IPR023606">
    <property type="entry name" value="CoA-Trfase_III_dom_1_sf"/>
</dbReference>
<dbReference type="Pfam" id="PF02515">
    <property type="entry name" value="CoA_transf_3"/>
    <property type="match status" value="1"/>
</dbReference>
<organism evidence="3 4">
    <name type="scientific">Tieghemostelium lacteum</name>
    <name type="common">Slime mold</name>
    <name type="synonym">Dictyostelium lacteum</name>
    <dbReference type="NCBI Taxonomy" id="361077"/>
    <lineage>
        <taxon>Eukaryota</taxon>
        <taxon>Amoebozoa</taxon>
        <taxon>Evosea</taxon>
        <taxon>Eumycetozoa</taxon>
        <taxon>Dictyostelia</taxon>
        <taxon>Dictyosteliales</taxon>
        <taxon>Raperosteliaceae</taxon>
        <taxon>Tieghemostelium</taxon>
    </lineage>
</organism>
<keyword evidence="2 3" id="KW-0808">Transferase</keyword>
<dbReference type="PANTHER" id="PTHR48207:SF3">
    <property type="entry name" value="SUCCINATE--HYDROXYMETHYLGLUTARATE COA-TRANSFERASE"/>
    <property type="match status" value="1"/>
</dbReference>
<evidence type="ECO:0000313" key="3">
    <source>
        <dbReference type="EMBL" id="KYQ96843.1"/>
    </source>
</evidence>
<keyword evidence="4" id="KW-1185">Reference proteome</keyword>
<accession>A0A151ZS74</accession>
<dbReference type="EMBL" id="LODT01000021">
    <property type="protein sequence ID" value="KYQ96843.1"/>
    <property type="molecule type" value="Genomic_DNA"/>
</dbReference>
<gene>
    <name evidence="3" type="ORF">DLAC_04149</name>
</gene>
<proteinExistence type="inferred from homology"/>
<dbReference type="InterPro" id="IPR044855">
    <property type="entry name" value="CoA-Trfase_III_dom3_sf"/>
</dbReference>
<dbReference type="InterPro" id="IPR003673">
    <property type="entry name" value="CoA-Trfase_fam_III"/>
</dbReference>
<dbReference type="SUPFAM" id="SSF89796">
    <property type="entry name" value="CoA-transferase family III (CaiB/BaiF)"/>
    <property type="match status" value="1"/>
</dbReference>
<dbReference type="STRING" id="361077.A0A151ZS74"/>
<dbReference type="OMA" id="IIAGPYC"/>
<dbReference type="Gene3D" id="3.40.50.10540">
    <property type="entry name" value="Crotonobetainyl-coa:carnitine coa-transferase, domain 1"/>
    <property type="match status" value="1"/>
</dbReference>
<dbReference type="InterPro" id="IPR050483">
    <property type="entry name" value="CoA-transferase_III_domain"/>
</dbReference>
<dbReference type="FunCoup" id="A0A151ZS74">
    <property type="interactions" value="2"/>
</dbReference>
<dbReference type="PANTHER" id="PTHR48207">
    <property type="entry name" value="SUCCINATE--HYDROXYMETHYLGLUTARATE COA-TRANSFERASE"/>
    <property type="match status" value="1"/>
</dbReference>
<comment type="similarity">
    <text evidence="1">Belongs to the CoA-transferase III family.</text>
</comment>
<protein>
    <submittedName>
        <fullName evidence="3">CoA-transferase family III protein</fullName>
    </submittedName>
</protein>
<reference evidence="3 4" key="1">
    <citation type="submission" date="2015-12" db="EMBL/GenBank/DDBJ databases">
        <title>Dictyostelia acquired genes for synthesis and detection of signals that induce cell-type specialization by lateral gene transfer from prokaryotes.</title>
        <authorList>
            <person name="Gloeckner G."/>
            <person name="Schaap P."/>
        </authorList>
    </citation>
    <scope>NUCLEOTIDE SEQUENCE [LARGE SCALE GENOMIC DNA]</scope>
    <source>
        <strain evidence="3 4">TK</strain>
    </source>
</reference>
<evidence type="ECO:0000256" key="2">
    <source>
        <dbReference type="ARBA" id="ARBA00022679"/>
    </source>
</evidence>
<name>A0A151ZS74_TIELA</name>